<sequence length="559" mass="62839">MAISSDEYNNKTRDLNTDVFIAGGGPIGATYAKLLVEAGYDVVMAELGAADSFREFTRDDGRTDYIPGFHKKNTVEYQKASLDIDRFVHVIQGALSLVSVPVQELTIDTLNPSSWGAQGAQKPTHWTCATPRFNKDIELPVLVDNKAENSKEWDRLYYIAEKLIGTTTTAFDESIRHTLILRTLQDAFSQQNRTFESLPLACHRMPNADYVNWHATDTILEHIYMDPEKRKRFTLLTNHRCTSVEVVDKNASNKTIGAASLKNFLANRDGQFPYSFVQAKIFIIAAGAVATPQILFKSGFVDYTNSNKSLIKNLGKYITEQPMTFCQVILKSELMDLIPRNPFKLDWWQEMVRNHKERHPEDPLRFPFRDPEPQVTSKVSQRHPWHAQIHRDAFSYGNVAATIDSRTIVDLRFFGFAEPRVDNTITFESGYEDDFGMPQPTFHFQLSDDDRKRAHRMMLDMCEVADKLGGFLPGSEPQFMAPGLALHLGGTTRAGLDPETHVADTNCKVYGFSNLYVGGNGVIPTGFASNPTLTSMCYAIRSAEAIVAQLGGQKKVVRQ</sequence>
<dbReference type="Proteomes" id="UP000308199">
    <property type="component" value="Unassembled WGS sequence"/>
</dbReference>
<organism evidence="14 15">
    <name type="scientific">Phellinidium pouzarii</name>
    <dbReference type="NCBI Taxonomy" id="167371"/>
    <lineage>
        <taxon>Eukaryota</taxon>
        <taxon>Fungi</taxon>
        <taxon>Dikarya</taxon>
        <taxon>Basidiomycota</taxon>
        <taxon>Agaricomycotina</taxon>
        <taxon>Agaricomycetes</taxon>
        <taxon>Hymenochaetales</taxon>
        <taxon>Hymenochaetaceae</taxon>
        <taxon>Phellinidium</taxon>
    </lineage>
</organism>
<comment type="caution">
    <text evidence="14">The sequence shown here is derived from an EMBL/GenBank/DDBJ whole genome shotgun (WGS) entry which is preliminary data.</text>
</comment>
<evidence type="ECO:0000256" key="1">
    <source>
        <dbReference type="ARBA" id="ARBA00000827"/>
    </source>
</evidence>
<comment type="subunit">
    <text evidence="4">Homotetramer.</text>
</comment>
<dbReference type="GO" id="GO:0050233">
    <property type="term" value="F:pyranose oxidase activity"/>
    <property type="evidence" value="ECO:0007669"/>
    <property type="project" value="UniProtKB-EC"/>
</dbReference>
<reference evidence="14 15" key="1">
    <citation type="submission" date="2019-02" db="EMBL/GenBank/DDBJ databases">
        <title>Genome sequencing of the rare red list fungi Phellinidium pouzarii.</title>
        <authorList>
            <person name="Buettner E."/>
            <person name="Kellner H."/>
        </authorList>
    </citation>
    <scope>NUCLEOTIDE SEQUENCE [LARGE SCALE GENOMIC DNA]</scope>
    <source>
        <strain evidence="14 15">DSM 108285</strain>
    </source>
</reference>
<keyword evidence="15" id="KW-1185">Reference proteome</keyword>
<dbReference type="SUPFAM" id="SSF54373">
    <property type="entry name" value="FAD-linked reductases, C-terminal domain"/>
    <property type="match status" value="1"/>
</dbReference>
<dbReference type="AlphaFoldDB" id="A0A4V3XBZ8"/>
<keyword evidence="9" id="KW-0560">Oxidoreductase</keyword>
<dbReference type="PANTHER" id="PTHR42784">
    <property type="entry name" value="PYRANOSE 2-OXIDASE"/>
    <property type="match status" value="1"/>
</dbReference>
<evidence type="ECO:0000256" key="2">
    <source>
        <dbReference type="ARBA" id="ARBA00001974"/>
    </source>
</evidence>
<evidence type="ECO:0000256" key="3">
    <source>
        <dbReference type="ARBA" id="ARBA00010790"/>
    </source>
</evidence>
<dbReference type="InterPro" id="IPR051473">
    <property type="entry name" value="P2Ox-like"/>
</dbReference>
<dbReference type="EC" id="1.1.3.10" evidence="5"/>
<accession>A0A4V3XBZ8</accession>
<dbReference type="GO" id="GO:0050660">
    <property type="term" value="F:flavin adenine dinucleotide binding"/>
    <property type="evidence" value="ECO:0007669"/>
    <property type="project" value="InterPro"/>
</dbReference>
<dbReference type="Gene3D" id="3.50.50.60">
    <property type="entry name" value="FAD/NAD(P)-binding domain"/>
    <property type="match status" value="2"/>
</dbReference>
<dbReference type="NCBIfam" id="TIGR02462">
    <property type="entry name" value="pyranose_ox"/>
    <property type="match status" value="1"/>
</dbReference>
<protein>
    <recommendedName>
        <fullName evidence="6">Pyranose 2-oxidase</fullName>
        <ecNumber evidence="5">1.1.3.10</ecNumber>
    </recommendedName>
    <alternativeName>
        <fullName evidence="11">FAD-oxidoreductase</fullName>
    </alternativeName>
    <alternativeName>
        <fullName evidence="10">Glucose 2-oxidase</fullName>
    </alternativeName>
    <alternativeName>
        <fullName evidence="12">Pyranose:oxygen 2-oxidoreductase</fullName>
    </alternativeName>
</protein>
<keyword evidence="8" id="KW-0274">FAD</keyword>
<keyword evidence="7" id="KW-0285">Flavoprotein</keyword>
<dbReference type="PANTHER" id="PTHR42784:SF1">
    <property type="entry name" value="PYRANOSE 2-OXIDASE"/>
    <property type="match status" value="1"/>
</dbReference>
<dbReference type="Pfam" id="PF05199">
    <property type="entry name" value="GMC_oxred_C"/>
    <property type="match status" value="1"/>
</dbReference>
<evidence type="ECO:0000256" key="9">
    <source>
        <dbReference type="ARBA" id="ARBA00023002"/>
    </source>
</evidence>
<evidence type="ECO:0000313" key="15">
    <source>
        <dbReference type="Proteomes" id="UP000308199"/>
    </source>
</evidence>
<evidence type="ECO:0000256" key="10">
    <source>
        <dbReference type="ARBA" id="ARBA00030508"/>
    </source>
</evidence>
<dbReference type="InterPro" id="IPR012814">
    <property type="entry name" value="P2OX"/>
</dbReference>
<comment type="cofactor">
    <cofactor evidence="2">
        <name>FAD</name>
        <dbReference type="ChEBI" id="CHEBI:57692"/>
    </cofactor>
</comment>
<dbReference type="OrthoDB" id="269227at2759"/>
<evidence type="ECO:0000256" key="4">
    <source>
        <dbReference type="ARBA" id="ARBA00011881"/>
    </source>
</evidence>
<feature type="domain" description="Glucose-methanol-choline oxidoreductase C-terminal" evidence="13">
    <location>
        <begin position="419"/>
        <end position="539"/>
    </location>
</feature>
<proteinExistence type="inferred from homology"/>
<evidence type="ECO:0000256" key="8">
    <source>
        <dbReference type="ARBA" id="ARBA00022827"/>
    </source>
</evidence>
<evidence type="ECO:0000256" key="11">
    <source>
        <dbReference type="ARBA" id="ARBA00031159"/>
    </source>
</evidence>
<dbReference type="EMBL" id="SGPK01000399">
    <property type="protein sequence ID" value="THH03893.1"/>
    <property type="molecule type" value="Genomic_DNA"/>
</dbReference>
<dbReference type="InterPro" id="IPR007867">
    <property type="entry name" value="GMC_OxRtase_C"/>
</dbReference>
<comment type="similarity">
    <text evidence="3">Belongs to the GMC oxidoreductase family.</text>
</comment>
<evidence type="ECO:0000256" key="5">
    <source>
        <dbReference type="ARBA" id="ARBA00013082"/>
    </source>
</evidence>
<evidence type="ECO:0000259" key="13">
    <source>
        <dbReference type="Pfam" id="PF05199"/>
    </source>
</evidence>
<evidence type="ECO:0000256" key="12">
    <source>
        <dbReference type="ARBA" id="ARBA00031330"/>
    </source>
</evidence>
<dbReference type="SUPFAM" id="SSF51905">
    <property type="entry name" value="FAD/NAD(P)-binding domain"/>
    <property type="match status" value="1"/>
</dbReference>
<evidence type="ECO:0000256" key="7">
    <source>
        <dbReference type="ARBA" id="ARBA00022630"/>
    </source>
</evidence>
<gene>
    <name evidence="14" type="ORF">EW145_g5921</name>
</gene>
<comment type="catalytic activity">
    <reaction evidence="1">
        <text>D-glucose + O2 = 2-dehydro-D-glucose + H2O2</text>
        <dbReference type="Rhea" id="RHEA:10552"/>
        <dbReference type="ChEBI" id="CHEBI:4167"/>
        <dbReference type="ChEBI" id="CHEBI:15379"/>
        <dbReference type="ChEBI" id="CHEBI:16240"/>
        <dbReference type="ChEBI" id="CHEBI:16609"/>
        <dbReference type="EC" id="1.1.3.10"/>
    </reaction>
</comment>
<evidence type="ECO:0000313" key="14">
    <source>
        <dbReference type="EMBL" id="THH03893.1"/>
    </source>
</evidence>
<evidence type="ECO:0000256" key="6">
    <source>
        <dbReference type="ARBA" id="ARBA00016408"/>
    </source>
</evidence>
<dbReference type="InterPro" id="IPR036188">
    <property type="entry name" value="FAD/NAD-bd_sf"/>
</dbReference>
<name>A0A4V3XBZ8_9AGAM</name>